<feature type="domain" description="HTH luxR-type" evidence="5">
    <location>
        <begin position="158"/>
        <end position="223"/>
    </location>
</feature>
<dbReference type="InterPro" id="IPR016032">
    <property type="entry name" value="Sig_transdc_resp-reg_C-effctor"/>
</dbReference>
<dbReference type="Gene3D" id="3.40.50.2300">
    <property type="match status" value="1"/>
</dbReference>
<name>A0ABS1DEC7_9PROT</name>
<dbReference type="CDD" id="cd06170">
    <property type="entry name" value="LuxR_C_like"/>
    <property type="match status" value="1"/>
</dbReference>
<dbReference type="PROSITE" id="PS50110">
    <property type="entry name" value="RESPONSE_REGULATORY"/>
    <property type="match status" value="1"/>
</dbReference>
<evidence type="ECO:0000256" key="2">
    <source>
        <dbReference type="ARBA" id="ARBA00023125"/>
    </source>
</evidence>
<dbReference type="PANTHER" id="PTHR44688">
    <property type="entry name" value="DNA-BINDING TRANSCRIPTIONAL ACTIVATOR DEVR_DOSR"/>
    <property type="match status" value="1"/>
</dbReference>
<dbReference type="SMART" id="SM00421">
    <property type="entry name" value="HTH_LUXR"/>
    <property type="match status" value="1"/>
</dbReference>
<evidence type="ECO:0000256" key="1">
    <source>
        <dbReference type="ARBA" id="ARBA00023015"/>
    </source>
</evidence>
<protein>
    <recommendedName>
        <fullName evidence="9">DNA-binding response regulator</fullName>
    </recommendedName>
</protein>
<comment type="caution">
    <text evidence="7">The sequence shown here is derived from an EMBL/GenBank/DDBJ whole genome shotgun (WGS) entry which is preliminary data.</text>
</comment>
<evidence type="ECO:0008006" key="9">
    <source>
        <dbReference type="Google" id="ProtNLM"/>
    </source>
</evidence>
<keyword evidence="3" id="KW-0804">Transcription</keyword>
<dbReference type="Pfam" id="PF00196">
    <property type="entry name" value="GerE"/>
    <property type="match status" value="1"/>
</dbReference>
<proteinExistence type="predicted"/>
<dbReference type="InterPro" id="IPR011006">
    <property type="entry name" value="CheY-like_superfamily"/>
</dbReference>
<evidence type="ECO:0000256" key="4">
    <source>
        <dbReference type="PROSITE-ProRule" id="PRU00169"/>
    </source>
</evidence>
<evidence type="ECO:0000313" key="7">
    <source>
        <dbReference type="EMBL" id="MBK1667760.1"/>
    </source>
</evidence>
<evidence type="ECO:0000313" key="8">
    <source>
        <dbReference type="Proteomes" id="UP001296873"/>
    </source>
</evidence>
<dbReference type="InterPro" id="IPR000792">
    <property type="entry name" value="Tscrpt_reg_LuxR_C"/>
</dbReference>
<dbReference type="PANTHER" id="PTHR44688:SF16">
    <property type="entry name" value="DNA-BINDING TRANSCRIPTIONAL ACTIVATOR DEVR_DOSR"/>
    <property type="match status" value="1"/>
</dbReference>
<dbReference type="SUPFAM" id="SSF52172">
    <property type="entry name" value="CheY-like"/>
    <property type="match status" value="1"/>
</dbReference>
<keyword evidence="2" id="KW-0238">DNA-binding</keyword>
<dbReference type="PRINTS" id="PR00038">
    <property type="entry name" value="HTHLUXR"/>
</dbReference>
<organism evidence="7 8">
    <name type="scientific">Rhodovibrio sodomensis</name>
    <dbReference type="NCBI Taxonomy" id="1088"/>
    <lineage>
        <taxon>Bacteria</taxon>
        <taxon>Pseudomonadati</taxon>
        <taxon>Pseudomonadota</taxon>
        <taxon>Alphaproteobacteria</taxon>
        <taxon>Rhodospirillales</taxon>
        <taxon>Rhodovibrionaceae</taxon>
        <taxon>Rhodovibrio</taxon>
    </lineage>
</organism>
<evidence type="ECO:0000259" key="6">
    <source>
        <dbReference type="PROSITE" id="PS50110"/>
    </source>
</evidence>
<accession>A0ABS1DEC7</accession>
<dbReference type="PROSITE" id="PS50043">
    <property type="entry name" value="HTH_LUXR_2"/>
    <property type="match status" value="1"/>
</dbReference>
<keyword evidence="1" id="KW-0805">Transcription regulation</keyword>
<keyword evidence="8" id="KW-1185">Reference proteome</keyword>
<gene>
    <name evidence="7" type="ORF">CKO28_06900</name>
</gene>
<dbReference type="EMBL" id="NRRL01000011">
    <property type="protein sequence ID" value="MBK1667760.1"/>
    <property type="molecule type" value="Genomic_DNA"/>
</dbReference>
<dbReference type="Proteomes" id="UP001296873">
    <property type="component" value="Unassembled WGS sequence"/>
</dbReference>
<sequence>MANRKPIPTIRVVVTHAHAIVRHGLIAALETRPDIAVTDGGESEDPIALLRRVRPDIVIAQYDGALLDGARLIKAIDRHGLAARVILIAEGWEGETLYRAFREGAAGFLTYRDPVAAIVAAVERAANPGASRYQDPHAVLQDYLRHHTVGLYGKHDRQTLTRPLLTMREIEVLRYAARGYSIRETSRHLRMSVPTVKNHRHSIYSKLGVANAAAAVSRAWSYGYIP</sequence>
<feature type="domain" description="Response regulatory" evidence="6">
    <location>
        <begin position="11"/>
        <end position="126"/>
    </location>
</feature>
<dbReference type="SUPFAM" id="SSF46894">
    <property type="entry name" value="C-terminal effector domain of the bipartite response regulators"/>
    <property type="match status" value="1"/>
</dbReference>
<dbReference type="RefSeq" id="WP_200339921.1">
    <property type="nucleotide sequence ID" value="NZ_NRRL01000011.1"/>
</dbReference>
<evidence type="ECO:0000256" key="3">
    <source>
        <dbReference type="ARBA" id="ARBA00023163"/>
    </source>
</evidence>
<reference evidence="7 8" key="1">
    <citation type="journal article" date="2020" name="Microorganisms">
        <title>Osmotic Adaptation and Compatible Solute Biosynthesis of Phototrophic Bacteria as Revealed from Genome Analyses.</title>
        <authorList>
            <person name="Imhoff J.F."/>
            <person name="Rahn T."/>
            <person name="Kunzel S."/>
            <person name="Keller A."/>
            <person name="Neulinger S.C."/>
        </authorList>
    </citation>
    <scope>NUCLEOTIDE SEQUENCE [LARGE SCALE GENOMIC DNA]</scope>
    <source>
        <strain evidence="7 8">DSM 9895</strain>
    </source>
</reference>
<comment type="caution">
    <text evidence="4">Lacks conserved residue(s) required for the propagation of feature annotation.</text>
</comment>
<evidence type="ECO:0000259" key="5">
    <source>
        <dbReference type="PROSITE" id="PS50043"/>
    </source>
</evidence>
<dbReference type="InterPro" id="IPR001789">
    <property type="entry name" value="Sig_transdc_resp-reg_receiver"/>
</dbReference>